<dbReference type="Pfam" id="PF01370">
    <property type="entry name" value="Epimerase"/>
    <property type="match status" value="1"/>
</dbReference>
<reference evidence="2 3" key="1">
    <citation type="submission" date="2017-04" db="EMBL/GenBank/DDBJ databases">
        <authorList>
            <person name="Afonso C.L."/>
            <person name="Miller P.J."/>
            <person name="Scott M.A."/>
            <person name="Spackman E."/>
            <person name="Goraichik I."/>
            <person name="Dimitrov K.M."/>
            <person name="Suarez D.L."/>
            <person name="Swayne D.E."/>
        </authorList>
    </citation>
    <scope>NUCLEOTIDE SEQUENCE [LARGE SCALE GENOMIC DNA]</scope>
    <source>
        <strain evidence="3">XA(T)</strain>
    </source>
</reference>
<dbReference type="RefSeq" id="WP_085019077.1">
    <property type="nucleotide sequence ID" value="NZ_BMHD01000002.1"/>
</dbReference>
<name>A0A1X9LP78_9MICO</name>
<dbReference type="AlphaFoldDB" id="A0A1X9LP78"/>
<dbReference type="InterPro" id="IPR051783">
    <property type="entry name" value="NAD(P)-dependent_oxidoreduct"/>
</dbReference>
<dbReference type="PANTHER" id="PTHR48079">
    <property type="entry name" value="PROTEIN YEEZ"/>
    <property type="match status" value="1"/>
</dbReference>
<dbReference type="Gene3D" id="3.40.50.720">
    <property type="entry name" value="NAD(P)-binding Rossmann-like Domain"/>
    <property type="match status" value="1"/>
</dbReference>
<feature type="domain" description="NAD-dependent epimerase/dehydratase" evidence="1">
    <location>
        <begin position="3"/>
        <end position="204"/>
    </location>
</feature>
<dbReference type="InterPro" id="IPR036291">
    <property type="entry name" value="NAD(P)-bd_dom_sf"/>
</dbReference>
<dbReference type="PANTHER" id="PTHR48079:SF6">
    <property type="entry name" value="NAD(P)-BINDING DOMAIN-CONTAINING PROTEIN-RELATED"/>
    <property type="match status" value="1"/>
</dbReference>
<organism evidence="2 3">
    <name type="scientific">Cnuibacter physcomitrellae</name>
    <dbReference type="NCBI Taxonomy" id="1619308"/>
    <lineage>
        <taxon>Bacteria</taxon>
        <taxon>Bacillati</taxon>
        <taxon>Actinomycetota</taxon>
        <taxon>Actinomycetes</taxon>
        <taxon>Micrococcales</taxon>
        <taxon>Microbacteriaceae</taxon>
        <taxon>Cnuibacter</taxon>
    </lineage>
</organism>
<dbReference type="GO" id="GO:0005737">
    <property type="term" value="C:cytoplasm"/>
    <property type="evidence" value="ECO:0007669"/>
    <property type="project" value="TreeGrafter"/>
</dbReference>
<keyword evidence="3" id="KW-1185">Reference proteome</keyword>
<dbReference type="Proteomes" id="UP000192775">
    <property type="component" value="Chromosome"/>
</dbReference>
<proteinExistence type="predicted"/>
<dbReference type="STRING" id="1619308.B5808_06710"/>
<protein>
    <submittedName>
        <fullName evidence="2">Epimerase</fullName>
    </submittedName>
</protein>
<gene>
    <name evidence="2" type="ORF">B5808_06710</name>
</gene>
<accession>A0A1X9LP78</accession>
<evidence type="ECO:0000313" key="2">
    <source>
        <dbReference type="EMBL" id="ARJ04939.1"/>
    </source>
</evidence>
<dbReference type="EMBL" id="CP020715">
    <property type="protein sequence ID" value="ARJ04939.1"/>
    <property type="molecule type" value="Genomic_DNA"/>
</dbReference>
<dbReference type="KEGG" id="cphy:B5808_06710"/>
<dbReference type="InterPro" id="IPR001509">
    <property type="entry name" value="Epimerase_deHydtase"/>
</dbReference>
<dbReference type="GO" id="GO:0004029">
    <property type="term" value="F:aldehyde dehydrogenase (NAD+) activity"/>
    <property type="evidence" value="ECO:0007669"/>
    <property type="project" value="TreeGrafter"/>
</dbReference>
<evidence type="ECO:0000259" key="1">
    <source>
        <dbReference type="Pfam" id="PF01370"/>
    </source>
</evidence>
<sequence>MAILLTGATGYIGSHVLQILRAQGRDVVALVRDESKARQVEAAGATAAIGTIGDRGLVEQLATDSDGVIQLAAPGDGSDAEVTETFVDAVLAGLEGSDKPFVHTSGIWVYGSNADISETSPLDPPALTAWRVPLDERVQKAEGVKTTVIAPGIVYGHGGGIPALVAGADQVDGALQLIGSGDQHWTTVFVDDLAELYVLAFDLAEGGSRYIGAGGDNPTVHELGVAAATAAGLEGRVVPTTIDEVHAKLGVPFGDALLLDQQARGTSARIDLGWEPNGPTLVEELRSGSYTG</sequence>
<dbReference type="SUPFAM" id="SSF51735">
    <property type="entry name" value="NAD(P)-binding Rossmann-fold domains"/>
    <property type="match status" value="1"/>
</dbReference>
<evidence type="ECO:0000313" key="3">
    <source>
        <dbReference type="Proteomes" id="UP000192775"/>
    </source>
</evidence>